<dbReference type="EMBL" id="JBBPBN010000079">
    <property type="protein sequence ID" value="KAK8983984.1"/>
    <property type="molecule type" value="Genomic_DNA"/>
</dbReference>
<dbReference type="Proteomes" id="UP001396334">
    <property type="component" value="Unassembled WGS sequence"/>
</dbReference>
<name>A0ABR2P6A6_9ROSI</name>
<gene>
    <name evidence="1" type="ORF">V6N11_009762</name>
</gene>
<evidence type="ECO:0000313" key="1">
    <source>
        <dbReference type="EMBL" id="KAK8983984.1"/>
    </source>
</evidence>
<proteinExistence type="predicted"/>
<evidence type="ECO:0000313" key="2">
    <source>
        <dbReference type="Proteomes" id="UP001396334"/>
    </source>
</evidence>
<comment type="caution">
    <text evidence="1">The sequence shown here is derived from an EMBL/GenBank/DDBJ whole genome shotgun (WGS) entry which is preliminary data.</text>
</comment>
<reference evidence="1 2" key="1">
    <citation type="journal article" date="2024" name="G3 (Bethesda)">
        <title>Genome assembly of Hibiscus sabdariffa L. provides insights into metabolisms of medicinal natural products.</title>
        <authorList>
            <person name="Kim T."/>
        </authorList>
    </citation>
    <scope>NUCLEOTIDE SEQUENCE [LARGE SCALE GENOMIC DNA]</scope>
    <source>
        <strain evidence="1">TK-2024</strain>
        <tissue evidence="1">Old leaves</tissue>
    </source>
</reference>
<sequence length="211" mass="23403">MAAETRRVVEEKCFKIRVDELGLNFHPKQSDVPLQSKAKKSVEYSLGSSLDPSSVPDHSTAQTNGSHFNCIEEDEVAKAICLEKRSLVNELSSKINAMTSLEEKVFLGNLQFEELSPLNNLKTSIPNQISSETVPSISNVNSVEAFGPSTQLDRQVVRWDDVVTKNLVSQGDRVGEDLTQLHNRNLVLDPCTGQEGCEAPFRRNLTDEEMA</sequence>
<keyword evidence="2" id="KW-1185">Reference proteome</keyword>
<protein>
    <submittedName>
        <fullName evidence="1">Uncharacterized protein</fullName>
    </submittedName>
</protein>
<organism evidence="1 2">
    <name type="scientific">Hibiscus sabdariffa</name>
    <name type="common">roselle</name>
    <dbReference type="NCBI Taxonomy" id="183260"/>
    <lineage>
        <taxon>Eukaryota</taxon>
        <taxon>Viridiplantae</taxon>
        <taxon>Streptophyta</taxon>
        <taxon>Embryophyta</taxon>
        <taxon>Tracheophyta</taxon>
        <taxon>Spermatophyta</taxon>
        <taxon>Magnoliopsida</taxon>
        <taxon>eudicotyledons</taxon>
        <taxon>Gunneridae</taxon>
        <taxon>Pentapetalae</taxon>
        <taxon>rosids</taxon>
        <taxon>malvids</taxon>
        <taxon>Malvales</taxon>
        <taxon>Malvaceae</taxon>
        <taxon>Malvoideae</taxon>
        <taxon>Hibiscus</taxon>
    </lineage>
</organism>
<accession>A0ABR2P6A6</accession>